<feature type="non-terminal residue" evidence="1">
    <location>
        <position position="1"/>
    </location>
</feature>
<protein>
    <submittedName>
        <fullName evidence="1">Uncharacterized protein</fullName>
    </submittedName>
</protein>
<comment type="caution">
    <text evidence="1">The sequence shown here is derived from an EMBL/GenBank/DDBJ whole genome shotgun (WGS) entry which is preliminary data.</text>
</comment>
<proteinExistence type="predicted"/>
<name>A0AAN4Z6Z5_9BILA</name>
<dbReference type="Proteomes" id="UP001328107">
    <property type="component" value="Unassembled WGS sequence"/>
</dbReference>
<evidence type="ECO:0000313" key="1">
    <source>
        <dbReference type="EMBL" id="GMR34479.1"/>
    </source>
</evidence>
<reference evidence="2" key="1">
    <citation type="submission" date="2022-10" db="EMBL/GenBank/DDBJ databases">
        <title>Genome assembly of Pristionchus species.</title>
        <authorList>
            <person name="Yoshida K."/>
            <person name="Sommer R.J."/>
        </authorList>
    </citation>
    <scope>NUCLEOTIDE SEQUENCE [LARGE SCALE GENOMIC DNA]</scope>
    <source>
        <strain evidence="2">RS5460</strain>
    </source>
</reference>
<dbReference type="EMBL" id="BTRK01000002">
    <property type="protein sequence ID" value="GMR34479.1"/>
    <property type="molecule type" value="Genomic_DNA"/>
</dbReference>
<sequence length="87" mass="9996">NTLKHIFLVLRHSLPRIEYHLSMPQGDQTVQLNSSRDSTREMFTFCISHRNPLEVCVGKLSTFGVIHDRSRKVGNVHSCEVTIEFSN</sequence>
<gene>
    <name evidence="1" type="ORF">PMAYCL1PPCAC_04674</name>
</gene>
<accession>A0AAN4Z6Z5</accession>
<evidence type="ECO:0000313" key="2">
    <source>
        <dbReference type="Proteomes" id="UP001328107"/>
    </source>
</evidence>
<keyword evidence="2" id="KW-1185">Reference proteome</keyword>
<organism evidence="1 2">
    <name type="scientific">Pristionchus mayeri</name>
    <dbReference type="NCBI Taxonomy" id="1317129"/>
    <lineage>
        <taxon>Eukaryota</taxon>
        <taxon>Metazoa</taxon>
        <taxon>Ecdysozoa</taxon>
        <taxon>Nematoda</taxon>
        <taxon>Chromadorea</taxon>
        <taxon>Rhabditida</taxon>
        <taxon>Rhabditina</taxon>
        <taxon>Diplogasteromorpha</taxon>
        <taxon>Diplogasteroidea</taxon>
        <taxon>Neodiplogasteridae</taxon>
        <taxon>Pristionchus</taxon>
    </lineage>
</organism>
<dbReference type="AlphaFoldDB" id="A0AAN4Z6Z5"/>